<dbReference type="PANTHER" id="PTHR30462:SF0">
    <property type="entry name" value="INTERMEMBRANE TRANSPORT PROTEIN YEBT"/>
    <property type="match status" value="1"/>
</dbReference>
<evidence type="ECO:0000256" key="7">
    <source>
        <dbReference type="SAM" id="Phobius"/>
    </source>
</evidence>
<protein>
    <submittedName>
        <fullName evidence="9">Paraquat-inducible protein B</fullName>
    </submittedName>
</protein>
<feature type="transmembrane region" description="Helical" evidence="7">
    <location>
        <begin position="21"/>
        <end position="40"/>
    </location>
</feature>
<keyword evidence="3" id="KW-0997">Cell inner membrane</keyword>
<sequence>MNKNITQQTSYKPDVKKNKGISPLWILPILTVVLAGWLIMKSIHDAGERIQIYFSNAQGLVAGRTPVRYQGLEVGMVRNIKLSPNLDSIYVDTDIYPDAKRLLSEKTRFWLVKPTASLSGISGLDALVSGNYIAIDPGDEIVEDNDYDADDHPQSYRALDSAPSDLLANQGLTITLKARDLGGISVGSQIVYKKIPIGEVYNYQLADDNQSVIIDASIQEQYRNVITTESRFWNVSGIGANLGLGGVDIRMESVAALLGGAIAVDSPDEGEPAEQNSEFKLYPDLRTAGRGVAIKIVLPDDNNISVSGAPIMYRGLEIGQITNLQLDEERKEIIASAAIQPAFSDMLNSGSNFILEEAKIALTGVENLGNLIKGNYLTLVPGEGDRSRHFVAVRKQEFNRTQAKSVALKLIADSSFGLSAGTDILYRGVAVGSVTKVVLKPDNVEFDVLIDEEYVPFIGSNSRFYVTGTATAELTESGLNVSIPPAKQLLTGSISFVSEGSKQIQSQYRLYQSQSLAELAKYNQSGTQTFTLMAEELPPVSAGSPLLYRNLRVGNVAGYTLTSKGVEIKVKIENQYKHLITSQTVFWNRSGVEIDASLAGISVKAAPLQTLIQGGIAFDNISGVDNKVNDKWVLYPSYQQAQKYGKTITLTASGDVAVPVGTNIKYQGVSVGEVVSVTPSFTANKISITARIKPEYSKNIATKGSVFWIASAKVSLTHGIENIENLLSKSIEVKPGDGDPTYSFPLSELPYKKTSISFTLQSEDKGSVSVGTPVLFRGMDVGRVTRVQLGNLADRVISTIEIEPEYSYLIRQNSVFWNVSGVDVSIGLSGADIKAGTFDSIVRGGITFSTPEQKQLMPAAKAGQSFYLYSRAEEGWKQWRTPIPQPN</sequence>
<organism evidence="9 10">
    <name type="scientific">Vibrio diazotrophicus</name>
    <dbReference type="NCBI Taxonomy" id="685"/>
    <lineage>
        <taxon>Bacteria</taxon>
        <taxon>Pseudomonadati</taxon>
        <taxon>Pseudomonadota</taxon>
        <taxon>Gammaproteobacteria</taxon>
        <taxon>Vibrionales</taxon>
        <taxon>Vibrionaceae</taxon>
        <taxon>Vibrio</taxon>
    </lineage>
</organism>
<dbReference type="InterPro" id="IPR051800">
    <property type="entry name" value="PqiA-PqiB_transport"/>
</dbReference>
<evidence type="ECO:0000256" key="3">
    <source>
        <dbReference type="ARBA" id="ARBA00022519"/>
    </source>
</evidence>
<comment type="caution">
    <text evidence="9">The sequence shown here is derived from an EMBL/GenBank/DDBJ whole genome shotgun (WGS) entry which is preliminary data.</text>
</comment>
<keyword evidence="6 7" id="KW-0472">Membrane</keyword>
<evidence type="ECO:0000256" key="1">
    <source>
        <dbReference type="ARBA" id="ARBA00004533"/>
    </source>
</evidence>
<feature type="domain" description="Mce/MlaD" evidence="8">
    <location>
        <begin position="291"/>
        <end position="382"/>
    </location>
</feature>
<evidence type="ECO:0000256" key="2">
    <source>
        <dbReference type="ARBA" id="ARBA00022475"/>
    </source>
</evidence>
<evidence type="ECO:0000313" key="10">
    <source>
        <dbReference type="Proteomes" id="UP000248729"/>
    </source>
</evidence>
<dbReference type="RefSeq" id="WP_112404617.1">
    <property type="nucleotide sequence ID" value="NZ_JBJKCE010000001.1"/>
</dbReference>
<feature type="domain" description="Mce/MlaD" evidence="8">
    <location>
        <begin position="757"/>
        <end position="815"/>
    </location>
</feature>
<keyword evidence="4 7" id="KW-0812">Transmembrane</keyword>
<dbReference type="Proteomes" id="UP000248729">
    <property type="component" value="Unassembled WGS sequence"/>
</dbReference>
<evidence type="ECO:0000259" key="8">
    <source>
        <dbReference type="Pfam" id="PF02470"/>
    </source>
</evidence>
<evidence type="ECO:0000256" key="5">
    <source>
        <dbReference type="ARBA" id="ARBA00022989"/>
    </source>
</evidence>
<feature type="domain" description="Mce/MlaD" evidence="8">
    <location>
        <begin position="645"/>
        <end position="736"/>
    </location>
</feature>
<accession>A0A329ED01</accession>
<dbReference type="AlphaFoldDB" id="A0A329ED01"/>
<feature type="domain" description="Mce/MlaD" evidence="8">
    <location>
        <begin position="527"/>
        <end position="585"/>
    </location>
</feature>
<feature type="domain" description="Mce/MlaD" evidence="8">
    <location>
        <begin position="47"/>
        <end position="138"/>
    </location>
</feature>
<feature type="domain" description="Mce/MlaD" evidence="8">
    <location>
        <begin position="171"/>
        <end position="231"/>
    </location>
</feature>
<dbReference type="Pfam" id="PF02470">
    <property type="entry name" value="MlaD"/>
    <property type="match status" value="7"/>
</dbReference>
<proteinExistence type="predicted"/>
<comment type="subcellular location">
    <subcellularLocation>
        <location evidence="1">Cell inner membrane</location>
    </subcellularLocation>
</comment>
<dbReference type="PANTHER" id="PTHR30462">
    <property type="entry name" value="INTERMEMBRANE TRANSPORT PROTEIN PQIB-RELATED"/>
    <property type="match status" value="1"/>
</dbReference>
<feature type="domain" description="Mce/MlaD" evidence="8">
    <location>
        <begin position="408"/>
        <end position="470"/>
    </location>
</feature>
<dbReference type="InterPro" id="IPR003399">
    <property type="entry name" value="Mce/MlaD"/>
</dbReference>
<gene>
    <name evidence="9" type="ORF">DET48_13524</name>
</gene>
<evidence type="ECO:0000313" key="9">
    <source>
        <dbReference type="EMBL" id="RAS57865.1"/>
    </source>
</evidence>
<reference evidence="9 10" key="1">
    <citation type="submission" date="2018-06" db="EMBL/GenBank/DDBJ databases">
        <title>Freshwater and sediment microbial communities from various areas in North America, analyzing microbe dynamics in response to fracking.</title>
        <authorList>
            <person name="Lamendella R."/>
        </authorList>
    </citation>
    <scope>NUCLEOTIDE SEQUENCE [LARGE SCALE GENOMIC DNA]</scope>
    <source>
        <strain evidence="9 10">99A</strain>
    </source>
</reference>
<evidence type="ECO:0000256" key="4">
    <source>
        <dbReference type="ARBA" id="ARBA00022692"/>
    </source>
</evidence>
<dbReference type="EMBL" id="QLTR01000035">
    <property type="protein sequence ID" value="RAS57865.1"/>
    <property type="molecule type" value="Genomic_DNA"/>
</dbReference>
<keyword evidence="5 7" id="KW-1133">Transmembrane helix</keyword>
<name>A0A329ED01_VIBDI</name>
<dbReference type="GO" id="GO:0005886">
    <property type="term" value="C:plasma membrane"/>
    <property type="evidence" value="ECO:0007669"/>
    <property type="project" value="UniProtKB-SubCell"/>
</dbReference>
<keyword evidence="2" id="KW-1003">Cell membrane</keyword>
<evidence type="ECO:0000256" key="6">
    <source>
        <dbReference type="ARBA" id="ARBA00023136"/>
    </source>
</evidence>